<evidence type="ECO:0008006" key="4">
    <source>
        <dbReference type="Google" id="ProtNLM"/>
    </source>
</evidence>
<protein>
    <recommendedName>
        <fullName evidence="4">PEP-CTERM protein-sorting domain-containing protein</fullName>
    </recommendedName>
</protein>
<dbReference type="AlphaFoldDB" id="A0A5B1CIK8"/>
<feature type="transmembrane region" description="Helical" evidence="1">
    <location>
        <begin position="38"/>
        <end position="64"/>
    </location>
</feature>
<dbReference type="Proteomes" id="UP000322699">
    <property type="component" value="Unassembled WGS sequence"/>
</dbReference>
<keyword evidence="1" id="KW-1133">Transmembrane helix</keyword>
<accession>A0A5B1CIK8</accession>
<dbReference type="RefSeq" id="WP_068267412.1">
    <property type="nucleotide sequence ID" value="NZ_LWSK01000202.1"/>
</dbReference>
<proteinExistence type="predicted"/>
<keyword evidence="1" id="KW-0812">Transmembrane</keyword>
<organism evidence="2 3">
    <name type="scientific">Rubripirellula obstinata</name>
    <dbReference type="NCBI Taxonomy" id="406547"/>
    <lineage>
        <taxon>Bacteria</taxon>
        <taxon>Pseudomonadati</taxon>
        <taxon>Planctomycetota</taxon>
        <taxon>Planctomycetia</taxon>
        <taxon>Pirellulales</taxon>
        <taxon>Pirellulaceae</taxon>
        <taxon>Rubripirellula</taxon>
    </lineage>
</organism>
<comment type="caution">
    <text evidence="2">The sequence shown here is derived from an EMBL/GenBank/DDBJ whole genome shotgun (WGS) entry which is preliminary data.</text>
</comment>
<gene>
    <name evidence="2" type="ORF">LF1_34800</name>
</gene>
<sequence>MPCPLSVRTDGGVALEVGVFRFGLDDDFSNDTFSIQSLTITAVAVPEPSGVGLALLLSLAMISVRHRRWAARDRIGRVGMQV</sequence>
<keyword evidence="1" id="KW-0472">Membrane</keyword>
<dbReference type="EMBL" id="VRLW01000001">
    <property type="protein sequence ID" value="KAA1260938.1"/>
    <property type="molecule type" value="Genomic_DNA"/>
</dbReference>
<evidence type="ECO:0000256" key="1">
    <source>
        <dbReference type="SAM" id="Phobius"/>
    </source>
</evidence>
<reference evidence="2 3" key="1">
    <citation type="submission" date="2019-08" db="EMBL/GenBank/DDBJ databases">
        <title>Deep-cultivation of Planctomycetes and their phenomic and genomic characterization uncovers novel biology.</title>
        <authorList>
            <person name="Wiegand S."/>
            <person name="Jogler M."/>
            <person name="Boedeker C."/>
            <person name="Pinto D."/>
            <person name="Vollmers J."/>
            <person name="Rivas-Marin E."/>
            <person name="Kohn T."/>
            <person name="Peeters S.H."/>
            <person name="Heuer A."/>
            <person name="Rast P."/>
            <person name="Oberbeckmann S."/>
            <person name="Bunk B."/>
            <person name="Jeske O."/>
            <person name="Meyerdierks A."/>
            <person name="Storesund J.E."/>
            <person name="Kallscheuer N."/>
            <person name="Luecker S."/>
            <person name="Lage O.M."/>
            <person name="Pohl T."/>
            <person name="Merkel B.J."/>
            <person name="Hornburger P."/>
            <person name="Mueller R.-W."/>
            <person name="Bruemmer F."/>
            <person name="Labrenz M."/>
            <person name="Spormann A.M."/>
            <person name="Op Den Camp H."/>
            <person name="Overmann J."/>
            <person name="Amann R."/>
            <person name="Jetten M.S.M."/>
            <person name="Mascher T."/>
            <person name="Medema M.H."/>
            <person name="Devos D.P."/>
            <person name="Kaster A.-K."/>
            <person name="Ovreas L."/>
            <person name="Rohde M."/>
            <person name="Galperin M.Y."/>
            <person name="Jogler C."/>
        </authorList>
    </citation>
    <scope>NUCLEOTIDE SEQUENCE [LARGE SCALE GENOMIC DNA]</scope>
    <source>
        <strain evidence="2 3">LF1</strain>
    </source>
</reference>
<keyword evidence="3" id="KW-1185">Reference proteome</keyword>
<evidence type="ECO:0000313" key="3">
    <source>
        <dbReference type="Proteomes" id="UP000322699"/>
    </source>
</evidence>
<evidence type="ECO:0000313" key="2">
    <source>
        <dbReference type="EMBL" id="KAA1260938.1"/>
    </source>
</evidence>
<name>A0A5B1CIK8_9BACT</name>